<comment type="caution">
    <text evidence="2">The sequence shown here is derived from an EMBL/GenBank/DDBJ whole genome shotgun (WGS) entry which is preliminary data.</text>
</comment>
<feature type="compositionally biased region" description="Low complexity" evidence="1">
    <location>
        <begin position="26"/>
        <end position="49"/>
    </location>
</feature>
<reference evidence="2" key="1">
    <citation type="submission" date="2021-06" db="EMBL/GenBank/DDBJ databases">
        <authorList>
            <person name="Kallberg Y."/>
            <person name="Tangrot J."/>
            <person name="Rosling A."/>
        </authorList>
    </citation>
    <scope>NUCLEOTIDE SEQUENCE</scope>
    <source>
        <strain evidence="2">UK204</strain>
    </source>
</reference>
<feature type="region of interest" description="Disordered" evidence="1">
    <location>
        <begin position="9"/>
        <end position="59"/>
    </location>
</feature>
<dbReference type="EMBL" id="CAJVPQ010018415">
    <property type="protein sequence ID" value="CAG8751006.1"/>
    <property type="molecule type" value="Genomic_DNA"/>
</dbReference>
<organism evidence="2 3">
    <name type="scientific">Funneliformis caledonium</name>
    <dbReference type="NCBI Taxonomy" id="1117310"/>
    <lineage>
        <taxon>Eukaryota</taxon>
        <taxon>Fungi</taxon>
        <taxon>Fungi incertae sedis</taxon>
        <taxon>Mucoromycota</taxon>
        <taxon>Glomeromycotina</taxon>
        <taxon>Glomeromycetes</taxon>
        <taxon>Glomerales</taxon>
        <taxon>Glomeraceae</taxon>
        <taxon>Funneliformis</taxon>
    </lineage>
</organism>
<evidence type="ECO:0000256" key="1">
    <source>
        <dbReference type="SAM" id="MobiDB-lite"/>
    </source>
</evidence>
<proteinExistence type="predicted"/>
<keyword evidence="3" id="KW-1185">Reference proteome</keyword>
<evidence type="ECO:0000313" key="2">
    <source>
        <dbReference type="EMBL" id="CAG8751006.1"/>
    </source>
</evidence>
<dbReference type="AlphaFoldDB" id="A0A9N9IW98"/>
<feature type="non-terminal residue" evidence="2">
    <location>
        <position position="1"/>
    </location>
</feature>
<dbReference type="Proteomes" id="UP000789570">
    <property type="component" value="Unassembled WGS sequence"/>
</dbReference>
<protein>
    <submittedName>
        <fullName evidence="2">6546_t:CDS:1</fullName>
    </submittedName>
</protein>
<feature type="non-terminal residue" evidence="2">
    <location>
        <position position="59"/>
    </location>
</feature>
<evidence type="ECO:0000313" key="3">
    <source>
        <dbReference type="Proteomes" id="UP000789570"/>
    </source>
</evidence>
<sequence>FELRRLFLRPKSSSKSYDNDDDYDLSDYNSGSLSKQMSSQDSIPISSSKSKSDDNYGLG</sequence>
<name>A0A9N9IW98_9GLOM</name>
<gene>
    <name evidence="2" type="ORF">FCALED_LOCUS16315</name>
</gene>
<feature type="compositionally biased region" description="Basic and acidic residues" evidence="1">
    <location>
        <begin position="50"/>
        <end position="59"/>
    </location>
</feature>
<accession>A0A9N9IW98</accession>